<evidence type="ECO:0000313" key="8">
    <source>
        <dbReference type="EMBL" id="MBD1385721.1"/>
    </source>
</evidence>
<reference evidence="8 9" key="1">
    <citation type="submission" date="2020-09" db="EMBL/GenBank/DDBJ databases">
        <title>Novel species of Mucilaginibacter isolated from a glacier on the Tibetan Plateau.</title>
        <authorList>
            <person name="Liu Q."/>
            <person name="Xin Y.-H."/>
        </authorList>
    </citation>
    <scope>NUCLEOTIDE SEQUENCE [LARGE SCALE GENOMIC DNA]</scope>
    <source>
        <strain evidence="8 9">CGMCC 1.13878</strain>
    </source>
</reference>
<dbReference type="EMBL" id="JACWMW010000002">
    <property type="protein sequence ID" value="MBD1385721.1"/>
    <property type="molecule type" value="Genomic_DNA"/>
</dbReference>
<proteinExistence type="inferred from homology"/>
<evidence type="ECO:0000256" key="2">
    <source>
        <dbReference type="ARBA" id="ARBA00006577"/>
    </source>
</evidence>
<accession>A0ABR7X581</accession>
<dbReference type="SUPFAM" id="SSF54534">
    <property type="entry name" value="FKBP-like"/>
    <property type="match status" value="1"/>
</dbReference>
<evidence type="ECO:0000256" key="1">
    <source>
        <dbReference type="ARBA" id="ARBA00000971"/>
    </source>
</evidence>
<name>A0ABR7X581_9SPHI</name>
<evidence type="ECO:0000256" key="5">
    <source>
        <dbReference type="PROSITE-ProRule" id="PRU00277"/>
    </source>
</evidence>
<dbReference type="Gene3D" id="3.10.50.40">
    <property type="match status" value="1"/>
</dbReference>
<dbReference type="EC" id="5.2.1.8" evidence="6"/>
<dbReference type="PROSITE" id="PS50059">
    <property type="entry name" value="FKBP_PPIASE"/>
    <property type="match status" value="1"/>
</dbReference>
<evidence type="ECO:0000256" key="3">
    <source>
        <dbReference type="ARBA" id="ARBA00023110"/>
    </source>
</evidence>
<gene>
    <name evidence="8" type="ORF">IDJ75_10565</name>
</gene>
<dbReference type="PANTHER" id="PTHR43811">
    <property type="entry name" value="FKBP-TYPE PEPTIDYL-PROLYL CIS-TRANS ISOMERASE FKPA"/>
    <property type="match status" value="1"/>
</dbReference>
<keyword evidence="4 5" id="KW-0413">Isomerase</keyword>
<evidence type="ECO:0000256" key="6">
    <source>
        <dbReference type="RuleBase" id="RU003915"/>
    </source>
</evidence>
<dbReference type="InterPro" id="IPR046357">
    <property type="entry name" value="PPIase_dom_sf"/>
</dbReference>
<dbReference type="PROSITE" id="PS51257">
    <property type="entry name" value="PROKAR_LIPOPROTEIN"/>
    <property type="match status" value="1"/>
</dbReference>
<dbReference type="RefSeq" id="WP_191175579.1">
    <property type="nucleotide sequence ID" value="NZ_JACWMW010000002.1"/>
</dbReference>
<protein>
    <recommendedName>
        <fullName evidence="6">Peptidyl-prolyl cis-trans isomerase</fullName>
        <ecNumber evidence="6">5.2.1.8</ecNumber>
    </recommendedName>
</protein>
<dbReference type="Proteomes" id="UP000618754">
    <property type="component" value="Unassembled WGS sequence"/>
</dbReference>
<dbReference type="Pfam" id="PF00254">
    <property type="entry name" value="FKBP_C"/>
    <property type="match status" value="1"/>
</dbReference>
<sequence length="168" mass="17746">MKKYLFILSVLVIGLASCSKDKTTPQPVVDPAVQAKVDDDAIVAYLDAHPNIMAVKDASNNGLYYQIIDAGTGAAITASSKLVVSYVGTDLKDVQFDRNDNFAFSLSQNIIAGWQLGVPKIKNGGKILLFIPSALGYGPYANGALPANSVLVFTITIKSVDGVAPVIE</sequence>
<evidence type="ECO:0000256" key="4">
    <source>
        <dbReference type="ARBA" id="ARBA00023235"/>
    </source>
</evidence>
<comment type="catalytic activity">
    <reaction evidence="1 5 6">
        <text>[protein]-peptidylproline (omega=180) = [protein]-peptidylproline (omega=0)</text>
        <dbReference type="Rhea" id="RHEA:16237"/>
        <dbReference type="Rhea" id="RHEA-COMP:10747"/>
        <dbReference type="Rhea" id="RHEA-COMP:10748"/>
        <dbReference type="ChEBI" id="CHEBI:83833"/>
        <dbReference type="ChEBI" id="CHEBI:83834"/>
        <dbReference type="EC" id="5.2.1.8"/>
    </reaction>
</comment>
<comment type="similarity">
    <text evidence="2 6">Belongs to the FKBP-type PPIase family.</text>
</comment>
<keyword evidence="9" id="KW-1185">Reference proteome</keyword>
<dbReference type="GO" id="GO:0016853">
    <property type="term" value="F:isomerase activity"/>
    <property type="evidence" value="ECO:0007669"/>
    <property type="project" value="UniProtKB-KW"/>
</dbReference>
<organism evidence="8 9">
    <name type="scientific">Mucilaginibacter rigui</name>
    <dbReference type="NCBI Taxonomy" id="534635"/>
    <lineage>
        <taxon>Bacteria</taxon>
        <taxon>Pseudomonadati</taxon>
        <taxon>Bacteroidota</taxon>
        <taxon>Sphingobacteriia</taxon>
        <taxon>Sphingobacteriales</taxon>
        <taxon>Sphingobacteriaceae</taxon>
        <taxon>Mucilaginibacter</taxon>
    </lineage>
</organism>
<evidence type="ECO:0000313" key="9">
    <source>
        <dbReference type="Proteomes" id="UP000618754"/>
    </source>
</evidence>
<evidence type="ECO:0000259" key="7">
    <source>
        <dbReference type="PROSITE" id="PS50059"/>
    </source>
</evidence>
<comment type="caution">
    <text evidence="8">The sequence shown here is derived from an EMBL/GenBank/DDBJ whole genome shotgun (WGS) entry which is preliminary data.</text>
</comment>
<keyword evidence="3 5" id="KW-0697">Rotamase</keyword>
<dbReference type="PANTHER" id="PTHR43811:SF19">
    <property type="entry name" value="39 KDA FK506-BINDING NUCLEAR PROTEIN"/>
    <property type="match status" value="1"/>
</dbReference>
<dbReference type="InterPro" id="IPR001179">
    <property type="entry name" value="PPIase_FKBP_dom"/>
</dbReference>
<feature type="domain" description="PPIase FKBP-type" evidence="7">
    <location>
        <begin position="79"/>
        <end position="161"/>
    </location>
</feature>